<dbReference type="Pfam" id="PF02342">
    <property type="entry name" value="TerD"/>
    <property type="match status" value="1"/>
</dbReference>
<sequence length="413" mass="44552">MVTGTLVKGQNAVVAHPRVVLAVRGGVTADLSALLVTEAGKVRSDADFVFFNQPAAPGVRLDGSTLAISLAEVPAGVAQIRAVLTAATAGDRFGAATAPVATLTDGDGNLMYEYVIDGLGEESVVIALELYRRGEQWKVRAVGQGYAGGFAELVTDHGVSIDDEPHAAVEQVRTVPGELALSFEKRQTLDLRKREVAKVLIDRSAFGARARVVLVIDKTGSMQKLYRGGTVHRVVERMIPVATQLDDDGTLEAYLYALRFAKLPDITVADGDRWAQTYLHLTGTHDGIDYDAIGGRNDELPVMRAVIDTIAAATEPTLVLFFTDGGFAKKREIAALMREASRLPAFWQFIGLGTANFGVLRTLDELDGRIVDNAGFFALDDIDRVDDAELYRRLLGEFPDWLRAARAAGILGR</sequence>
<dbReference type="EMBL" id="JBHSBA010000009">
    <property type="protein sequence ID" value="MFC4127032.1"/>
    <property type="molecule type" value="Genomic_DNA"/>
</dbReference>
<keyword evidence="4" id="KW-1185">Reference proteome</keyword>
<dbReference type="PANTHER" id="PTHR32097">
    <property type="entry name" value="CAMP-BINDING PROTEIN 1-RELATED"/>
    <property type="match status" value="1"/>
</dbReference>
<evidence type="ECO:0000313" key="4">
    <source>
        <dbReference type="Proteomes" id="UP001595767"/>
    </source>
</evidence>
<dbReference type="InterPro" id="IPR003325">
    <property type="entry name" value="TerD"/>
</dbReference>
<feature type="domain" description="VWFA" evidence="2">
    <location>
        <begin position="211"/>
        <end position="394"/>
    </location>
</feature>
<dbReference type="PANTHER" id="PTHR32097:SF4">
    <property type="entry name" value="GENERAL STRESS PROTEIN 16U"/>
    <property type="match status" value="1"/>
</dbReference>
<dbReference type="Gene3D" id="2.60.60.30">
    <property type="entry name" value="sav2460 like domains"/>
    <property type="match status" value="1"/>
</dbReference>
<comment type="caution">
    <text evidence="3">The sequence shown here is derived from an EMBL/GenBank/DDBJ whole genome shotgun (WGS) entry which is preliminary data.</text>
</comment>
<dbReference type="SMART" id="SM00327">
    <property type="entry name" value="VWA"/>
    <property type="match status" value="1"/>
</dbReference>
<comment type="similarity">
    <text evidence="1">Belongs to the CAPAB/TerDEXZ family.</text>
</comment>
<dbReference type="Pfam" id="PF10138">
    <property type="entry name" value="vWA-TerF-like"/>
    <property type="match status" value="1"/>
</dbReference>
<evidence type="ECO:0000259" key="2">
    <source>
        <dbReference type="PROSITE" id="PS50234"/>
    </source>
</evidence>
<organism evidence="3 4">
    <name type="scientific">Nocardia rhizosphaerae</name>
    <dbReference type="NCBI Taxonomy" id="1691571"/>
    <lineage>
        <taxon>Bacteria</taxon>
        <taxon>Bacillati</taxon>
        <taxon>Actinomycetota</taxon>
        <taxon>Actinomycetes</taxon>
        <taxon>Mycobacteriales</taxon>
        <taxon>Nocardiaceae</taxon>
        <taxon>Nocardia</taxon>
    </lineage>
</organism>
<dbReference type="RefSeq" id="WP_378552164.1">
    <property type="nucleotide sequence ID" value="NZ_JBHSBA010000009.1"/>
</dbReference>
<evidence type="ECO:0000256" key="1">
    <source>
        <dbReference type="ARBA" id="ARBA00008775"/>
    </source>
</evidence>
<dbReference type="InterPro" id="IPR002035">
    <property type="entry name" value="VWF_A"/>
</dbReference>
<dbReference type="Proteomes" id="UP001595767">
    <property type="component" value="Unassembled WGS sequence"/>
</dbReference>
<gene>
    <name evidence="3" type="ORF">ACFOW8_19035</name>
</gene>
<dbReference type="InterPro" id="IPR019303">
    <property type="entry name" value="vWA_TerF_C"/>
</dbReference>
<dbReference type="SUPFAM" id="SSF53300">
    <property type="entry name" value="vWA-like"/>
    <property type="match status" value="1"/>
</dbReference>
<accession>A0ABV8L9K1</accession>
<dbReference type="PROSITE" id="PS50234">
    <property type="entry name" value="VWFA"/>
    <property type="match status" value="1"/>
</dbReference>
<proteinExistence type="inferred from homology"/>
<evidence type="ECO:0000313" key="3">
    <source>
        <dbReference type="EMBL" id="MFC4127032.1"/>
    </source>
</evidence>
<reference evidence="4" key="1">
    <citation type="journal article" date="2019" name="Int. J. Syst. Evol. Microbiol.">
        <title>The Global Catalogue of Microorganisms (GCM) 10K type strain sequencing project: providing services to taxonomists for standard genome sequencing and annotation.</title>
        <authorList>
            <consortium name="The Broad Institute Genomics Platform"/>
            <consortium name="The Broad Institute Genome Sequencing Center for Infectious Disease"/>
            <person name="Wu L."/>
            <person name="Ma J."/>
        </authorList>
    </citation>
    <scope>NUCLEOTIDE SEQUENCE [LARGE SCALE GENOMIC DNA]</scope>
    <source>
        <strain evidence="4">CGMCC 4.7204</strain>
    </source>
</reference>
<protein>
    <submittedName>
        <fullName evidence="3">VWA domain-containing protein</fullName>
    </submittedName>
</protein>
<dbReference type="CDD" id="cd06974">
    <property type="entry name" value="TerD_like"/>
    <property type="match status" value="1"/>
</dbReference>
<name>A0ABV8L9K1_9NOCA</name>
<dbReference type="InterPro" id="IPR051324">
    <property type="entry name" value="Stress/Tellurium_Resist"/>
</dbReference>
<dbReference type="InterPro" id="IPR036465">
    <property type="entry name" value="vWFA_dom_sf"/>
</dbReference>